<reference evidence="1" key="1">
    <citation type="submission" date="2022-08" db="EMBL/GenBank/DDBJ databases">
        <authorList>
            <person name="Gutierrez-Valencia J."/>
        </authorList>
    </citation>
    <scope>NUCLEOTIDE SEQUENCE</scope>
</reference>
<organism evidence="1 2">
    <name type="scientific">Linum tenue</name>
    <dbReference type="NCBI Taxonomy" id="586396"/>
    <lineage>
        <taxon>Eukaryota</taxon>
        <taxon>Viridiplantae</taxon>
        <taxon>Streptophyta</taxon>
        <taxon>Embryophyta</taxon>
        <taxon>Tracheophyta</taxon>
        <taxon>Spermatophyta</taxon>
        <taxon>Magnoliopsida</taxon>
        <taxon>eudicotyledons</taxon>
        <taxon>Gunneridae</taxon>
        <taxon>Pentapetalae</taxon>
        <taxon>rosids</taxon>
        <taxon>fabids</taxon>
        <taxon>Malpighiales</taxon>
        <taxon>Linaceae</taxon>
        <taxon>Linum</taxon>
    </lineage>
</organism>
<dbReference type="EMBL" id="CAMGYJ010000007">
    <property type="protein sequence ID" value="CAI0442800.1"/>
    <property type="molecule type" value="Genomic_DNA"/>
</dbReference>
<feature type="non-terminal residue" evidence="1">
    <location>
        <position position="1"/>
    </location>
</feature>
<keyword evidence="2" id="KW-1185">Reference proteome</keyword>
<name>A0AAV0MAF4_9ROSI</name>
<proteinExistence type="predicted"/>
<protein>
    <submittedName>
        <fullName evidence="1">Uncharacterized protein</fullName>
    </submittedName>
</protein>
<dbReference type="AlphaFoldDB" id="A0AAV0MAF4"/>
<evidence type="ECO:0000313" key="2">
    <source>
        <dbReference type="Proteomes" id="UP001154282"/>
    </source>
</evidence>
<evidence type="ECO:0000313" key="1">
    <source>
        <dbReference type="EMBL" id="CAI0442800.1"/>
    </source>
</evidence>
<sequence>VELWQKPIKKTLRRGTEEVEYLQRRSPSTNQYVRANEENWHREHRDKLYYLGCSLEKTQKSGSSWFLNHELLNKEG</sequence>
<dbReference type="Proteomes" id="UP001154282">
    <property type="component" value="Unassembled WGS sequence"/>
</dbReference>
<gene>
    <name evidence="1" type="ORF">LITE_LOCUS27396</name>
</gene>
<comment type="caution">
    <text evidence="1">The sequence shown here is derived from an EMBL/GenBank/DDBJ whole genome shotgun (WGS) entry which is preliminary data.</text>
</comment>
<accession>A0AAV0MAF4</accession>